<dbReference type="Proteomes" id="UP001500979">
    <property type="component" value="Unassembled WGS sequence"/>
</dbReference>
<keyword evidence="7 10" id="KW-0472">Membrane</keyword>
<dbReference type="InterPro" id="IPR008250">
    <property type="entry name" value="ATPase_P-typ_transduc_dom_A_sf"/>
</dbReference>
<keyword evidence="2 10" id="KW-0812">Transmembrane</keyword>
<dbReference type="SFLD" id="SFLDS00003">
    <property type="entry name" value="Haloacid_Dehalogenase"/>
    <property type="match status" value="1"/>
</dbReference>
<accession>A0ABN3VCT8</accession>
<dbReference type="SUPFAM" id="SSF81660">
    <property type="entry name" value="Metal cation-transporting ATPase, ATP-binding domain N"/>
    <property type="match status" value="1"/>
</dbReference>
<feature type="region of interest" description="Disordered" evidence="9">
    <location>
        <begin position="375"/>
        <end position="400"/>
    </location>
</feature>
<dbReference type="SUPFAM" id="SSF81665">
    <property type="entry name" value="Calcium ATPase, transmembrane domain M"/>
    <property type="match status" value="1"/>
</dbReference>
<dbReference type="Gene3D" id="3.30.70.100">
    <property type="match status" value="1"/>
</dbReference>
<evidence type="ECO:0000256" key="3">
    <source>
        <dbReference type="ARBA" id="ARBA00022741"/>
    </source>
</evidence>
<evidence type="ECO:0000313" key="12">
    <source>
        <dbReference type="EMBL" id="GAA2792509.1"/>
    </source>
</evidence>
<evidence type="ECO:0000313" key="13">
    <source>
        <dbReference type="Proteomes" id="UP001500979"/>
    </source>
</evidence>
<dbReference type="PROSITE" id="PS00154">
    <property type="entry name" value="ATPASE_E1_E2"/>
    <property type="match status" value="1"/>
</dbReference>
<dbReference type="InterPro" id="IPR023298">
    <property type="entry name" value="ATPase_P-typ_TM_dom_sf"/>
</dbReference>
<feature type="region of interest" description="Disordered" evidence="9">
    <location>
        <begin position="231"/>
        <end position="256"/>
    </location>
</feature>
<evidence type="ECO:0000256" key="9">
    <source>
        <dbReference type="SAM" id="MobiDB-lite"/>
    </source>
</evidence>
<dbReference type="NCBIfam" id="TIGR01494">
    <property type="entry name" value="ATPase_P-type"/>
    <property type="match status" value="1"/>
</dbReference>
<dbReference type="InterPro" id="IPR001757">
    <property type="entry name" value="P_typ_ATPase"/>
</dbReference>
<feature type="compositionally biased region" description="Basic and acidic residues" evidence="9">
    <location>
        <begin position="231"/>
        <end position="251"/>
    </location>
</feature>
<comment type="subcellular location">
    <subcellularLocation>
        <location evidence="1">Cell membrane</location>
        <topology evidence="1">Multi-pass membrane protein</topology>
    </subcellularLocation>
</comment>
<evidence type="ECO:0000256" key="6">
    <source>
        <dbReference type="ARBA" id="ARBA00022989"/>
    </source>
</evidence>
<dbReference type="Pfam" id="PF00702">
    <property type="entry name" value="Hydrolase"/>
    <property type="match status" value="1"/>
</dbReference>
<evidence type="ECO:0000256" key="7">
    <source>
        <dbReference type="ARBA" id="ARBA00023136"/>
    </source>
</evidence>
<evidence type="ECO:0000256" key="10">
    <source>
        <dbReference type="SAM" id="Phobius"/>
    </source>
</evidence>
<dbReference type="InterPro" id="IPR006121">
    <property type="entry name" value="HMA_dom"/>
</dbReference>
<feature type="transmembrane region" description="Helical" evidence="10">
    <location>
        <begin position="1392"/>
        <end position="1414"/>
    </location>
</feature>
<feature type="transmembrane region" description="Helical" evidence="10">
    <location>
        <begin position="1426"/>
        <end position="1447"/>
    </location>
</feature>
<keyword evidence="4" id="KW-0067">ATP-binding</keyword>
<dbReference type="InterPro" id="IPR023299">
    <property type="entry name" value="ATPase_P-typ_cyto_dom_N"/>
</dbReference>
<name>A0ABN3VCT8_9PSEU</name>
<dbReference type="InterPro" id="IPR004014">
    <property type="entry name" value="ATPase_P-typ_cation-transptr_N"/>
</dbReference>
<dbReference type="PROSITE" id="PS50846">
    <property type="entry name" value="HMA_2"/>
    <property type="match status" value="1"/>
</dbReference>
<keyword evidence="6 10" id="KW-1133">Transmembrane helix</keyword>
<dbReference type="SUPFAM" id="SSF56784">
    <property type="entry name" value="HAD-like"/>
    <property type="match status" value="1"/>
</dbReference>
<dbReference type="InterPro" id="IPR023214">
    <property type="entry name" value="HAD_sf"/>
</dbReference>
<dbReference type="PRINTS" id="PR00119">
    <property type="entry name" value="CATATPASE"/>
</dbReference>
<evidence type="ECO:0000256" key="2">
    <source>
        <dbReference type="ARBA" id="ARBA00022692"/>
    </source>
</evidence>
<dbReference type="SMART" id="SM00831">
    <property type="entry name" value="Cation_ATPase_N"/>
    <property type="match status" value="1"/>
</dbReference>
<feature type="domain" description="HMA" evidence="11">
    <location>
        <begin position="38"/>
        <end position="106"/>
    </location>
</feature>
<evidence type="ECO:0000259" key="11">
    <source>
        <dbReference type="PROSITE" id="PS50846"/>
    </source>
</evidence>
<dbReference type="InterPro" id="IPR044492">
    <property type="entry name" value="P_typ_ATPase_HD_dom"/>
</dbReference>
<comment type="caution">
    <text evidence="12">The sequence shown here is derived from an EMBL/GenBank/DDBJ whole genome shotgun (WGS) entry which is preliminary data.</text>
</comment>
<sequence length="1452" mass="149928">MPLGWLVSAAADVVGPVWAAARTLGEAPSRRRMWAAGNRTHLEVRGVHHPGTEDAARALEDRLTEAPGVHAAEVNAVLGRVTITHDPRTTPAQLGRIVSDVESEHGLADNAPAGRKHPGNAGPLLREVGALAVGVAGLGYAVTTSVLPVRALPALVPTAVSLADSVPWMRSPVERGLGRETADAVFAAAGVLSQTLARRPIAVFSDACQRLCTSREALARHEAWRRWEEAAAERPGTHRAEPIEAEPRPVRLPDGPVEKVANTSGGLAVAGYGTVLATTRMPERALATMLAGVPKAGRAGREAFAAQLASSLSHRGNLVFDPDALRRLDRVDTVVLDSGVLCTGRNVIGTVTPFDPAADTTALFQRANEVIDTTDPRRTAHSGDWSAVPMSGRETGLPSHVESTLREETQRGSTVLMLRHGSDPVAVVAVGAELDPFAEALVDAARSAGSVVIAGIGTHLERRLEVSGVVAGGNRLPGSVRQLQSEGRVVVVVSARGHSALAAADVGIGLPGSSGTTPWGAHIACASTTEAHALLSAVDYARRASRYGAALSVAGSSAGAMFGALGPAFGAGARASLPVHAATLCALGAGTWTGVQATSTPPPTPRTRTPWHALPAQAVLGLLGTSSEGLSESEAKQRERPVEPRTGDESVALATVEGLINPMTAVLGAGAVISAGLGSIADAGMIMFVLGASALVDGVQRVTTNRELARLLAAGQLPAHLRRDGTTRTVPADQLVPGDVIELRAGDGVPADCRVLDAEGAELDESSLTGESQLVTKTPQATGASMIADRTSMLYQGTAMASGRATAIVVATGTQTELGSTTQENGAAVPGTGGVEARLGYLAKRTIPLSAGAGGVLAIADLVRGAPLGQAVSRAVGLAVAAVPEGLPFVATVAETAAARRLAGRGVLVRSPKTIEALGRVDALCFDKTGTLTQGRISLRQVSDGRASRPVDDLDPWLRQVVTTAVYASPEQEDRPLPHPTDRAVVEGAEAAGIPPTNGTSRVLADLPFEPSRGYHAVRAEGPDGQHRVNVKGAPEVVLERCARWRRPDRHLPFDGDARAQVEDEVERLAQLGYRVLAVAERAASTRPELADSDVDELDFVGLLALADPVHPTAAEAVGRLRRAGVDVIMITGDHPSTAEAIAVELDMLQGKRVVNGAELDEMDDDELIADLPKIAVFARVSPAQKARIVRQLRRGGRVAAMTGDGANDVPAIKLAQVGIALGSRATPAAREAADLVITDDRIETITDAIVEGRGMWASVHDALSILLGGNLGEIGFTLGAGLLGTAAAPNARQLLVVNLLTDVLPALAIAVRPPPGRTPEQLLSEGPEVSLGSALTRDVYVRAAATAGAAGAAWLLTRPLGTAGQARTAGLVALVAGQLGQTMAMRGRTPLVLGAGAVSMVVLATVVQVPGVSHFFGSQPLLPHQWLMALSAAAVATAAVAAWQYWPRQAG</sequence>
<dbReference type="InterPro" id="IPR036412">
    <property type="entry name" value="HAD-like_sf"/>
</dbReference>
<dbReference type="Pfam" id="PF00122">
    <property type="entry name" value="E1-E2_ATPase"/>
    <property type="match status" value="1"/>
</dbReference>
<comment type="catalytic activity">
    <reaction evidence="8">
        <text>ATP + H2O = ADP + phosphate + H(+)</text>
        <dbReference type="Rhea" id="RHEA:13065"/>
        <dbReference type="ChEBI" id="CHEBI:15377"/>
        <dbReference type="ChEBI" id="CHEBI:15378"/>
        <dbReference type="ChEBI" id="CHEBI:30616"/>
        <dbReference type="ChEBI" id="CHEBI:43474"/>
        <dbReference type="ChEBI" id="CHEBI:456216"/>
    </reaction>
</comment>
<reference evidence="12 13" key="1">
    <citation type="journal article" date="2019" name="Int. J. Syst. Evol. Microbiol.">
        <title>The Global Catalogue of Microorganisms (GCM) 10K type strain sequencing project: providing services to taxonomists for standard genome sequencing and annotation.</title>
        <authorList>
            <consortium name="The Broad Institute Genomics Platform"/>
            <consortium name="The Broad Institute Genome Sequencing Center for Infectious Disease"/>
            <person name="Wu L."/>
            <person name="Ma J."/>
        </authorList>
    </citation>
    <scope>NUCLEOTIDE SEQUENCE [LARGE SCALE GENOMIC DNA]</scope>
    <source>
        <strain evidence="12 13">JCM 9383</strain>
    </source>
</reference>
<protein>
    <submittedName>
        <fullName evidence="12">Cation-translocating P-type ATPase</fullName>
    </submittedName>
</protein>
<dbReference type="SFLD" id="SFLDF00027">
    <property type="entry name" value="p-type_atpase"/>
    <property type="match status" value="1"/>
</dbReference>
<dbReference type="SFLD" id="SFLDG00002">
    <property type="entry name" value="C1.7:_P-type_atpase_like"/>
    <property type="match status" value="1"/>
</dbReference>
<evidence type="ECO:0000256" key="1">
    <source>
        <dbReference type="ARBA" id="ARBA00004651"/>
    </source>
</evidence>
<dbReference type="PANTHER" id="PTHR42861">
    <property type="entry name" value="CALCIUM-TRANSPORTING ATPASE"/>
    <property type="match status" value="1"/>
</dbReference>
<dbReference type="InterPro" id="IPR059000">
    <property type="entry name" value="ATPase_P-type_domA"/>
</dbReference>
<evidence type="ECO:0000256" key="4">
    <source>
        <dbReference type="ARBA" id="ARBA00022840"/>
    </source>
</evidence>
<dbReference type="InterPro" id="IPR006068">
    <property type="entry name" value="ATPase_P-typ_cation-transptr_C"/>
</dbReference>
<dbReference type="Gene3D" id="1.20.1110.10">
    <property type="entry name" value="Calcium-transporting ATPase, transmembrane domain"/>
    <property type="match status" value="1"/>
</dbReference>
<dbReference type="Gene3D" id="3.40.1110.10">
    <property type="entry name" value="Calcium-transporting ATPase, cytoplasmic domain N"/>
    <property type="match status" value="1"/>
</dbReference>
<gene>
    <name evidence="12" type="ORF">GCM10010470_29110</name>
</gene>
<dbReference type="RefSeq" id="WP_344680188.1">
    <property type="nucleotide sequence ID" value="NZ_BAAAUX010000014.1"/>
</dbReference>
<organism evidence="12 13">
    <name type="scientific">Saccharopolyspora taberi</name>
    <dbReference type="NCBI Taxonomy" id="60895"/>
    <lineage>
        <taxon>Bacteria</taxon>
        <taxon>Bacillati</taxon>
        <taxon>Actinomycetota</taxon>
        <taxon>Actinomycetes</taxon>
        <taxon>Pseudonocardiales</taxon>
        <taxon>Pseudonocardiaceae</taxon>
        <taxon>Saccharopolyspora</taxon>
    </lineage>
</organism>
<dbReference type="SUPFAM" id="SSF81653">
    <property type="entry name" value="Calcium ATPase, transduction domain A"/>
    <property type="match status" value="1"/>
</dbReference>
<dbReference type="Gene3D" id="3.40.50.1000">
    <property type="entry name" value="HAD superfamily/HAD-like"/>
    <property type="match status" value="1"/>
</dbReference>
<keyword evidence="5" id="KW-1278">Translocase</keyword>
<dbReference type="EMBL" id="BAAAUX010000014">
    <property type="protein sequence ID" value="GAA2792509.1"/>
    <property type="molecule type" value="Genomic_DNA"/>
</dbReference>
<dbReference type="Pfam" id="PF00689">
    <property type="entry name" value="Cation_ATPase_C"/>
    <property type="match status" value="1"/>
</dbReference>
<dbReference type="InterPro" id="IPR018303">
    <property type="entry name" value="ATPase_P-typ_P_site"/>
</dbReference>
<keyword evidence="3" id="KW-0547">Nucleotide-binding</keyword>
<dbReference type="PRINTS" id="PR00120">
    <property type="entry name" value="HATPASE"/>
</dbReference>
<dbReference type="Gene3D" id="2.70.150.10">
    <property type="entry name" value="Calcium-transporting ATPase, cytoplasmic transduction domain A"/>
    <property type="match status" value="1"/>
</dbReference>
<evidence type="ECO:0000256" key="5">
    <source>
        <dbReference type="ARBA" id="ARBA00022967"/>
    </source>
</evidence>
<proteinExistence type="predicted"/>
<evidence type="ECO:0000256" key="8">
    <source>
        <dbReference type="ARBA" id="ARBA00049360"/>
    </source>
</evidence>
<dbReference type="CDD" id="cd00371">
    <property type="entry name" value="HMA"/>
    <property type="match status" value="1"/>
</dbReference>
<keyword evidence="13" id="KW-1185">Reference proteome</keyword>